<dbReference type="PANTHER" id="PTHR10704">
    <property type="entry name" value="CARBOHYDRATE SULFOTRANSFERASE"/>
    <property type="match status" value="1"/>
</dbReference>
<feature type="non-terminal residue" evidence="2">
    <location>
        <position position="1"/>
    </location>
</feature>
<sequence>ALTSSAEENCLLKAQAKCEEKPVRFIKTIRLTVESASVLLDSYPCTKLIYMVRDPRGSYHSKTKIYPEYGLNVTWDAEKFCSRFSKDVDSVIELKKKYPDRVYTTRYETIATRPIASTKNIYDFLGLEFAQSTAMFVYNKTHSQSWRAGRRFSTERVNSTDTSYKWRQTIPFEHASAFDNFCSEPFFKVGYLPAKSLKDLRNTSITLLAHTDVIF</sequence>
<comment type="caution">
    <text evidence="2">The sequence shown here is derived from an EMBL/GenBank/DDBJ whole genome shotgun (WGS) entry which is preliminary data.</text>
</comment>
<dbReference type="AlphaFoldDB" id="A0AAV4IGB5"/>
<evidence type="ECO:0000313" key="2">
    <source>
        <dbReference type="EMBL" id="GFS08972.1"/>
    </source>
</evidence>
<dbReference type="GO" id="GO:0006044">
    <property type="term" value="P:N-acetylglucosamine metabolic process"/>
    <property type="evidence" value="ECO:0007669"/>
    <property type="project" value="TreeGrafter"/>
</dbReference>
<feature type="domain" description="Sulfotransferase" evidence="1">
    <location>
        <begin position="44"/>
        <end position="184"/>
    </location>
</feature>
<gene>
    <name evidence="2" type="ORF">ElyMa_006609100</name>
</gene>
<dbReference type="Gene3D" id="3.40.50.300">
    <property type="entry name" value="P-loop containing nucleotide triphosphate hydrolases"/>
    <property type="match status" value="1"/>
</dbReference>
<dbReference type="InterPro" id="IPR000863">
    <property type="entry name" value="Sulfotransferase_dom"/>
</dbReference>
<keyword evidence="3" id="KW-1185">Reference proteome</keyword>
<name>A0AAV4IGB5_9GAST</name>
<dbReference type="Proteomes" id="UP000762676">
    <property type="component" value="Unassembled WGS sequence"/>
</dbReference>
<reference evidence="2 3" key="1">
    <citation type="journal article" date="2021" name="Elife">
        <title>Chloroplast acquisition without the gene transfer in kleptoplastic sea slugs, Plakobranchus ocellatus.</title>
        <authorList>
            <person name="Maeda T."/>
            <person name="Takahashi S."/>
            <person name="Yoshida T."/>
            <person name="Shimamura S."/>
            <person name="Takaki Y."/>
            <person name="Nagai Y."/>
            <person name="Toyoda A."/>
            <person name="Suzuki Y."/>
            <person name="Arimoto A."/>
            <person name="Ishii H."/>
            <person name="Satoh N."/>
            <person name="Nishiyama T."/>
            <person name="Hasebe M."/>
            <person name="Maruyama T."/>
            <person name="Minagawa J."/>
            <person name="Obokata J."/>
            <person name="Shigenobu S."/>
        </authorList>
    </citation>
    <scope>NUCLEOTIDE SEQUENCE [LARGE SCALE GENOMIC DNA]</scope>
</reference>
<dbReference type="InterPro" id="IPR051135">
    <property type="entry name" value="Gal/GlcNAc/GalNAc_ST"/>
</dbReference>
<accession>A0AAV4IGB5</accession>
<dbReference type="EMBL" id="BMAT01013275">
    <property type="protein sequence ID" value="GFS08972.1"/>
    <property type="molecule type" value="Genomic_DNA"/>
</dbReference>
<dbReference type="PANTHER" id="PTHR10704:SF44">
    <property type="entry name" value="LD35051P-RELATED"/>
    <property type="match status" value="1"/>
</dbReference>
<dbReference type="GO" id="GO:0001517">
    <property type="term" value="F:N-acetylglucosamine 6-O-sulfotransferase activity"/>
    <property type="evidence" value="ECO:0007669"/>
    <property type="project" value="TreeGrafter"/>
</dbReference>
<evidence type="ECO:0000259" key="1">
    <source>
        <dbReference type="Pfam" id="PF00685"/>
    </source>
</evidence>
<protein>
    <submittedName>
        <fullName evidence="2">Carbohydrate sulfotransferase 1</fullName>
    </submittedName>
</protein>
<dbReference type="GO" id="GO:0006790">
    <property type="term" value="P:sulfur compound metabolic process"/>
    <property type="evidence" value="ECO:0007669"/>
    <property type="project" value="TreeGrafter"/>
</dbReference>
<evidence type="ECO:0000313" key="3">
    <source>
        <dbReference type="Proteomes" id="UP000762676"/>
    </source>
</evidence>
<organism evidence="2 3">
    <name type="scientific">Elysia marginata</name>
    <dbReference type="NCBI Taxonomy" id="1093978"/>
    <lineage>
        <taxon>Eukaryota</taxon>
        <taxon>Metazoa</taxon>
        <taxon>Spiralia</taxon>
        <taxon>Lophotrochozoa</taxon>
        <taxon>Mollusca</taxon>
        <taxon>Gastropoda</taxon>
        <taxon>Heterobranchia</taxon>
        <taxon>Euthyneura</taxon>
        <taxon>Panpulmonata</taxon>
        <taxon>Sacoglossa</taxon>
        <taxon>Placobranchoidea</taxon>
        <taxon>Plakobranchidae</taxon>
        <taxon>Elysia</taxon>
    </lineage>
</organism>
<dbReference type="SUPFAM" id="SSF52540">
    <property type="entry name" value="P-loop containing nucleoside triphosphate hydrolases"/>
    <property type="match status" value="1"/>
</dbReference>
<dbReference type="InterPro" id="IPR027417">
    <property type="entry name" value="P-loop_NTPase"/>
</dbReference>
<proteinExistence type="predicted"/>
<dbReference type="Pfam" id="PF00685">
    <property type="entry name" value="Sulfotransfer_1"/>
    <property type="match status" value="1"/>
</dbReference>